<feature type="signal peptide" evidence="2">
    <location>
        <begin position="1"/>
        <end position="23"/>
    </location>
</feature>
<feature type="region of interest" description="Disordered" evidence="1">
    <location>
        <begin position="362"/>
        <end position="382"/>
    </location>
</feature>
<evidence type="ECO:0000256" key="1">
    <source>
        <dbReference type="SAM" id="MobiDB-lite"/>
    </source>
</evidence>
<dbReference type="InterPro" id="IPR012338">
    <property type="entry name" value="Beta-lactam/transpept-like"/>
</dbReference>
<dbReference type="SUPFAM" id="SSF56601">
    <property type="entry name" value="beta-lactamase/transpeptidase-like"/>
    <property type="match status" value="1"/>
</dbReference>
<keyword evidence="2" id="KW-0732">Signal</keyword>
<evidence type="ECO:0000313" key="4">
    <source>
        <dbReference type="EMBL" id="KAK1742232.1"/>
    </source>
</evidence>
<feature type="domain" description="Beta-lactamase-related" evidence="3">
    <location>
        <begin position="65"/>
        <end position="324"/>
    </location>
</feature>
<proteinExistence type="predicted"/>
<dbReference type="Pfam" id="PF00144">
    <property type="entry name" value="Beta-lactamase"/>
    <property type="match status" value="1"/>
</dbReference>
<reference evidence="4" key="1">
    <citation type="submission" date="2023-06" db="EMBL/GenBank/DDBJ databases">
        <title>Survivors Of The Sea: Transcriptome response of Skeletonema marinoi to long-term dormancy.</title>
        <authorList>
            <person name="Pinder M.I.M."/>
            <person name="Kourtchenko O."/>
            <person name="Robertson E.K."/>
            <person name="Larsson T."/>
            <person name="Maumus F."/>
            <person name="Osuna-Cruz C.M."/>
            <person name="Vancaester E."/>
            <person name="Stenow R."/>
            <person name="Vandepoele K."/>
            <person name="Ploug H."/>
            <person name="Bruchert V."/>
            <person name="Godhe A."/>
            <person name="Topel M."/>
        </authorList>
    </citation>
    <scope>NUCLEOTIDE SEQUENCE</scope>
    <source>
        <strain evidence="4">R05AC</strain>
    </source>
</reference>
<accession>A0AAD8Y9Y1</accession>
<dbReference type="AlphaFoldDB" id="A0AAD8Y9Y1"/>
<name>A0AAD8Y9Y1_9STRA</name>
<dbReference type="Proteomes" id="UP001224775">
    <property type="component" value="Unassembled WGS sequence"/>
</dbReference>
<keyword evidence="5" id="KW-1185">Reference proteome</keyword>
<protein>
    <submittedName>
        <fullName evidence="4">Beta-lactamase</fullName>
        <ecNumber evidence="4">3.5.2.6</ecNumber>
    </submittedName>
</protein>
<evidence type="ECO:0000313" key="5">
    <source>
        <dbReference type="Proteomes" id="UP001224775"/>
    </source>
</evidence>
<dbReference type="Gene3D" id="3.40.710.10">
    <property type="entry name" value="DD-peptidase/beta-lactamase superfamily"/>
    <property type="match status" value="1"/>
</dbReference>
<dbReference type="EC" id="3.5.2.6" evidence="4"/>
<dbReference type="GO" id="GO:0008800">
    <property type="term" value="F:beta-lactamase activity"/>
    <property type="evidence" value="ECO:0007669"/>
    <property type="project" value="UniProtKB-EC"/>
</dbReference>
<gene>
    <name evidence="4" type="ORF">QTG54_006797</name>
</gene>
<dbReference type="PANTHER" id="PTHR43283:SF7">
    <property type="entry name" value="BETA-LACTAMASE-RELATED DOMAIN-CONTAINING PROTEIN"/>
    <property type="match status" value="1"/>
</dbReference>
<comment type="caution">
    <text evidence="4">The sequence shown here is derived from an EMBL/GenBank/DDBJ whole genome shotgun (WGS) entry which is preliminary data.</text>
</comment>
<dbReference type="PANTHER" id="PTHR43283">
    <property type="entry name" value="BETA-LACTAMASE-RELATED"/>
    <property type="match status" value="1"/>
</dbReference>
<dbReference type="EMBL" id="JATAAI010000011">
    <property type="protein sequence ID" value="KAK1742232.1"/>
    <property type="molecule type" value="Genomic_DNA"/>
</dbReference>
<sequence>MISKTSASITALLLLQLPTSTLSSNTPRIIDLSQDIPQDKAAMTSSPGASAIQQAAAKDPLIRAAIVLEHGDIVASYHRDDVDLNETTFMVHSTTKSWTSLIMGMMVEDGLLSLDETLGDIFPNDEAWADVTDGSTEFRKNVTVEEMLTMTSGLITTLDSMWDPSWGGSSLEDSLSYPEIGVKGEFSYLVVSNIPSYIIKERSGINPRQYLAERVMDKLGIGEDEYDWQQNDDGVEFGYHGLLLTPNQMAKFGQLYLQGGRIDPSNDERLISQEWIDASFTQHATEDDFGLPYGYLFLGMGEAYCSLGLGGQDICVDRDLGRVVIQQRDLDYGAMDDMQGLEHLVVAPVALNGSNSFRAASDGVNDAVTSQPKEDGEQVASLSDTSGSVHLLATSMWISMMGLSVLVAMY</sequence>
<keyword evidence="4" id="KW-0378">Hydrolase</keyword>
<feature type="chain" id="PRO_5041990855" evidence="2">
    <location>
        <begin position="24"/>
        <end position="410"/>
    </location>
</feature>
<dbReference type="InterPro" id="IPR001466">
    <property type="entry name" value="Beta-lactam-related"/>
</dbReference>
<organism evidence="4 5">
    <name type="scientific">Skeletonema marinoi</name>
    <dbReference type="NCBI Taxonomy" id="267567"/>
    <lineage>
        <taxon>Eukaryota</taxon>
        <taxon>Sar</taxon>
        <taxon>Stramenopiles</taxon>
        <taxon>Ochrophyta</taxon>
        <taxon>Bacillariophyta</taxon>
        <taxon>Coscinodiscophyceae</taxon>
        <taxon>Thalassiosirophycidae</taxon>
        <taxon>Thalassiosirales</taxon>
        <taxon>Skeletonemataceae</taxon>
        <taxon>Skeletonema</taxon>
        <taxon>Skeletonema marinoi-dohrnii complex</taxon>
    </lineage>
</organism>
<evidence type="ECO:0000256" key="2">
    <source>
        <dbReference type="SAM" id="SignalP"/>
    </source>
</evidence>
<evidence type="ECO:0000259" key="3">
    <source>
        <dbReference type="Pfam" id="PF00144"/>
    </source>
</evidence>
<dbReference type="InterPro" id="IPR050789">
    <property type="entry name" value="Diverse_Enzym_Activities"/>
</dbReference>